<accession>A0A8K0SUB9</accession>
<name>A0A8K0SUB9_9HYPO</name>
<proteinExistence type="predicted"/>
<gene>
    <name evidence="1" type="ORF">B0I35DRAFT_267575</name>
</gene>
<sequence>MSAWRRMTIHDVPGLHPLPTSFIRDCPSATLSLESSSLAESSRYEPVLSLFMARPFWHRCGFEPAQADVVDTDKFRGYGDDAVYFVRVDKL</sequence>
<evidence type="ECO:0000313" key="1">
    <source>
        <dbReference type="EMBL" id="KAH7317124.1"/>
    </source>
</evidence>
<dbReference type="EMBL" id="JAGPNK010000008">
    <property type="protein sequence ID" value="KAH7317124.1"/>
    <property type="molecule type" value="Genomic_DNA"/>
</dbReference>
<evidence type="ECO:0000313" key="2">
    <source>
        <dbReference type="Proteomes" id="UP000813444"/>
    </source>
</evidence>
<reference evidence="1" key="1">
    <citation type="journal article" date="2021" name="Nat. Commun.">
        <title>Genetic determinants of endophytism in the Arabidopsis root mycobiome.</title>
        <authorList>
            <person name="Mesny F."/>
            <person name="Miyauchi S."/>
            <person name="Thiergart T."/>
            <person name="Pickel B."/>
            <person name="Atanasova L."/>
            <person name="Karlsson M."/>
            <person name="Huettel B."/>
            <person name="Barry K.W."/>
            <person name="Haridas S."/>
            <person name="Chen C."/>
            <person name="Bauer D."/>
            <person name="Andreopoulos W."/>
            <person name="Pangilinan J."/>
            <person name="LaButti K."/>
            <person name="Riley R."/>
            <person name="Lipzen A."/>
            <person name="Clum A."/>
            <person name="Drula E."/>
            <person name="Henrissat B."/>
            <person name="Kohler A."/>
            <person name="Grigoriev I.V."/>
            <person name="Martin F.M."/>
            <person name="Hacquard S."/>
        </authorList>
    </citation>
    <scope>NUCLEOTIDE SEQUENCE</scope>
    <source>
        <strain evidence="1">MPI-CAGE-CH-0235</strain>
    </source>
</reference>
<dbReference type="Proteomes" id="UP000813444">
    <property type="component" value="Unassembled WGS sequence"/>
</dbReference>
<dbReference type="AlphaFoldDB" id="A0A8K0SUB9"/>
<organism evidence="1 2">
    <name type="scientific">Stachybotrys elegans</name>
    <dbReference type="NCBI Taxonomy" id="80388"/>
    <lineage>
        <taxon>Eukaryota</taxon>
        <taxon>Fungi</taxon>
        <taxon>Dikarya</taxon>
        <taxon>Ascomycota</taxon>
        <taxon>Pezizomycotina</taxon>
        <taxon>Sordariomycetes</taxon>
        <taxon>Hypocreomycetidae</taxon>
        <taxon>Hypocreales</taxon>
        <taxon>Stachybotryaceae</taxon>
        <taxon>Stachybotrys</taxon>
    </lineage>
</organism>
<protein>
    <submittedName>
        <fullName evidence="1">Uncharacterized protein</fullName>
    </submittedName>
</protein>
<comment type="caution">
    <text evidence="1">The sequence shown here is derived from an EMBL/GenBank/DDBJ whole genome shotgun (WGS) entry which is preliminary data.</text>
</comment>
<keyword evidence="2" id="KW-1185">Reference proteome</keyword>